<reference evidence="2" key="1">
    <citation type="submission" date="2023-03" db="EMBL/GenBank/DDBJ databases">
        <title>Massive genome expansion in bonnet fungi (Mycena s.s.) driven by repeated elements and novel gene families across ecological guilds.</title>
        <authorList>
            <consortium name="Lawrence Berkeley National Laboratory"/>
            <person name="Harder C.B."/>
            <person name="Miyauchi S."/>
            <person name="Viragh M."/>
            <person name="Kuo A."/>
            <person name="Thoen E."/>
            <person name="Andreopoulos B."/>
            <person name="Lu D."/>
            <person name="Skrede I."/>
            <person name="Drula E."/>
            <person name="Henrissat B."/>
            <person name="Morin E."/>
            <person name="Kohler A."/>
            <person name="Barry K."/>
            <person name="LaButti K."/>
            <person name="Morin E."/>
            <person name="Salamov A."/>
            <person name="Lipzen A."/>
            <person name="Mereny Z."/>
            <person name="Hegedus B."/>
            <person name="Baldrian P."/>
            <person name="Stursova M."/>
            <person name="Weitz H."/>
            <person name="Taylor A."/>
            <person name="Grigoriev I.V."/>
            <person name="Nagy L.G."/>
            <person name="Martin F."/>
            <person name="Kauserud H."/>
        </authorList>
    </citation>
    <scope>NUCLEOTIDE SEQUENCE</scope>
    <source>
        <strain evidence="2">CBHHK002</strain>
    </source>
</reference>
<evidence type="ECO:0000313" key="3">
    <source>
        <dbReference type="Proteomes" id="UP001218218"/>
    </source>
</evidence>
<evidence type="ECO:0000313" key="2">
    <source>
        <dbReference type="EMBL" id="KAJ7318031.1"/>
    </source>
</evidence>
<dbReference type="EMBL" id="JARIHO010000059">
    <property type="protein sequence ID" value="KAJ7318031.1"/>
    <property type="molecule type" value="Genomic_DNA"/>
</dbReference>
<dbReference type="AlphaFoldDB" id="A0AAD7EEE2"/>
<protein>
    <submittedName>
        <fullName evidence="2">Uncharacterized protein</fullName>
    </submittedName>
</protein>
<evidence type="ECO:0000256" key="1">
    <source>
        <dbReference type="SAM" id="MobiDB-lite"/>
    </source>
</evidence>
<dbReference type="Proteomes" id="UP001218218">
    <property type="component" value="Unassembled WGS sequence"/>
</dbReference>
<gene>
    <name evidence="2" type="ORF">DFH08DRAFT_820052</name>
</gene>
<feature type="region of interest" description="Disordered" evidence="1">
    <location>
        <begin position="83"/>
        <end position="124"/>
    </location>
</feature>
<sequence length="124" mass="14267">MSTTALMEKLQHIDQEARRRWATNLERSVNYSEKEFAIPPGLHSQEGHYYFPGDSPPPFNNSAFIDAFAPSFTSFIINLDPRIKGRKPVKGKSRRRRKMKTRTTSDRHGHLGKPMLIGDQERNA</sequence>
<name>A0AAD7EEE2_9AGAR</name>
<accession>A0AAD7EEE2</accession>
<feature type="compositionally biased region" description="Basic residues" evidence="1">
    <location>
        <begin position="84"/>
        <end position="101"/>
    </location>
</feature>
<organism evidence="2 3">
    <name type="scientific">Mycena albidolilacea</name>
    <dbReference type="NCBI Taxonomy" id="1033008"/>
    <lineage>
        <taxon>Eukaryota</taxon>
        <taxon>Fungi</taxon>
        <taxon>Dikarya</taxon>
        <taxon>Basidiomycota</taxon>
        <taxon>Agaricomycotina</taxon>
        <taxon>Agaricomycetes</taxon>
        <taxon>Agaricomycetidae</taxon>
        <taxon>Agaricales</taxon>
        <taxon>Marasmiineae</taxon>
        <taxon>Mycenaceae</taxon>
        <taxon>Mycena</taxon>
    </lineage>
</organism>
<comment type="caution">
    <text evidence="2">The sequence shown here is derived from an EMBL/GenBank/DDBJ whole genome shotgun (WGS) entry which is preliminary data.</text>
</comment>
<proteinExistence type="predicted"/>
<keyword evidence="3" id="KW-1185">Reference proteome</keyword>